<evidence type="ECO:0000256" key="1">
    <source>
        <dbReference type="SAM" id="MobiDB-lite"/>
    </source>
</evidence>
<dbReference type="Proteomes" id="UP000660454">
    <property type="component" value="Unassembled WGS sequence"/>
</dbReference>
<evidence type="ECO:0000313" key="4">
    <source>
        <dbReference type="Proteomes" id="UP000660454"/>
    </source>
</evidence>
<evidence type="ECO:0000259" key="2">
    <source>
        <dbReference type="Pfam" id="PF12697"/>
    </source>
</evidence>
<comment type="caution">
    <text evidence="3">The sequence shown here is derived from an EMBL/GenBank/DDBJ whole genome shotgun (WGS) entry which is preliminary data.</text>
</comment>
<dbReference type="InterPro" id="IPR029058">
    <property type="entry name" value="AB_hydrolase_fold"/>
</dbReference>
<dbReference type="GO" id="GO:0016787">
    <property type="term" value="F:hydrolase activity"/>
    <property type="evidence" value="ECO:0007669"/>
    <property type="project" value="UniProtKB-KW"/>
</dbReference>
<dbReference type="SUPFAM" id="SSF53474">
    <property type="entry name" value="alpha/beta-Hydrolases"/>
    <property type="match status" value="1"/>
</dbReference>
<organism evidence="3 4">
    <name type="scientific">Microbispora siamensis</name>
    <dbReference type="NCBI Taxonomy" id="564413"/>
    <lineage>
        <taxon>Bacteria</taxon>
        <taxon>Bacillati</taxon>
        <taxon>Actinomycetota</taxon>
        <taxon>Actinomycetes</taxon>
        <taxon>Streptosporangiales</taxon>
        <taxon>Streptosporangiaceae</taxon>
        <taxon>Microbispora</taxon>
    </lineage>
</organism>
<feature type="compositionally biased region" description="Basic and acidic residues" evidence="1">
    <location>
        <begin position="9"/>
        <end position="19"/>
    </location>
</feature>
<name>A0ABQ4GZG9_9ACTN</name>
<dbReference type="InterPro" id="IPR050228">
    <property type="entry name" value="Carboxylesterase_BioH"/>
</dbReference>
<dbReference type="PANTHER" id="PTHR43194:SF2">
    <property type="entry name" value="PEROXISOMAL MEMBRANE PROTEIN LPX1"/>
    <property type="match status" value="1"/>
</dbReference>
<keyword evidence="4" id="KW-1185">Reference proteome</keyword>
<gene>
    <name evidence="3" type="ORF">Msi02_76660</name>
</gene>
<sequence length="281" mass="30086">MARSSRPIPDSRDNSEKSHMTHTTSADGTTIAFDRSGEGPAVIFVQGGFTDRSHPTWSGLAAALSPHFTVYNYDRRGRGGSGDHEHYAVEREIEDLAALIKDAGGEAFVFGGSSGGALALEAAARGLAITKLAVYEPPYIVGDSRAPLPDDFQEQLSALIEEGRRGDAVELFMVQASEVPAEMVAGMRTQPFWPDVEAVAHTLPYEAAVVGRGNRLPAERLAGITIPTLALAGENSPEWLRQGAKAVSETVRDAEYRVLEGQAHDVSPEALTPVLKDFFNG</sequence>
<keyword evidence="3" id="KW-0378">Hydrolase</keyword>
<proteinExistence type="predicted"/>
<dbReference type="InterPro" id="IPR000073">
    <property type="entry name" value="AB_hydrolase_1"/>
</dbReference>
<accession>A0ABQ4GZG9</accession>
<reference evidence="3 4" key="1">
    <citation type="submission" date="2021-01" db="EMBL/GenBank/DDBJ databases">
        <title>Whole genome shotgun sequence of Microbispora siamensis NBRC 104113.</title>
        <authorList>
            <person name="Komaki H."/>
            <person name="Tamura T."/>
        </authorList>
    </citation>
    <scope>NUCLEOTIDE SEQUENCE [LARGE SCALE GENOMIC DNA]</scope>
    <source>
        <strain evidence="3 4">NBRC 104113</strain>
    </source>
</reference>
<feature type="region of interest" description="Disordered" evidence="1">
    <location>
        <begin position="1"/>
        <end position="34"/>
    </location>
</feature>
<dbReference type="PANTHER" id="PTHR43194">
    <property type="entry name" value="HYDROLASE ALPHA/BETA FOLD FAMILY"/>
    <property type="match status" value="1"/>
</dbReference>
<dbReference type="Gene3D" id="3.40.50.1820">
    <property type="entry name" value="alpha/beta hydrolase"/>
    <property type="match status" value="1"/>
</dbReference>
<protein>
    <submittedName>
        <fullName evidence="3">Alpha/beta hydrolase</fullName>
    </submittedName>
</protein>
<dbReference type="EMBL" id="BOOF01000061">
    <property type="protein sequence ID" value="GIH66849.1"/>
    <property type="molecule type" value="Genomic_DNA"/>
</dbReference>
<dbReference type="Pfam" id="PF12697">
    <property type="entry name" value="Abhydrolase_6"/>
    <property type="match status" value="1"/>
</dbReference>
<feature type="domain" description="AB hydrolase-1" evidence="2">
    <location>
        <begin position="42"/>
        <end position="265"/>
    </location>
</feature>
<evidence type="ECO:0000313" key="3">
    <source>
        <dbReference type="EMBL" id="GIH66849.1"/>
    </source>
</evidence>